<organism evidence="1 2">
    <name type="scientific">Hibiscus sabdariffa</name>
    <name type="common">roselle</name>
    <dbReference type="NCBI Taxonomy" id="183260"/>
    <lineage>
        <taxon>Eukaryota</taxon>
        <taxon>Viridiplantae</taxon>
        <taxon>Streptophyta</taxon>
        <taxon>Embryophyta</taxon>
        <taxon>Tracheophyta</taxon>
        <taxon>Spermatophyta</taxon>
        <taxon>Magnoliopsida</taxon>
        <taxon>eudicotyledons</taxon>
        <taxon>Gunneridae</taxon>
        <taxon>Pentapetalae</taxon>
        <taxon>rosids</taxon>
        <taxon>malvids</taxon>
        <taxon>Malvales</taxon>
        <taxon>Malvaceae</taxon>
        <taxon>Malvoideae</taxon>
        <taxon>Hibiscus</taxon>
    </lineage>
</organism>
<dbReference type="SUPFAM" id="SSF52833">
    <property type="entry name" value="Thioredoxin-like"/>
    <property type="match status" value="1"/>
</dbReference>
<evidence type="ECO:0000313" key="2">
    <source>
        <dbReference type="Proteomes" id="UP001396334"/>
    </source>
</evidence>
<dbReference type="EMBL" id="JBBPBN010000762">
    <property type="protein sequence ID" value="KAK8482577.1"/>
    <property type="molecule type" value="Genomic_DNA"/>
</dbReference>
<gene>
    <name evidence="1" type="ORF">V6N11_074113</name>
</gene>
<comment type="caution">
    <text evidence="1">The sequence shown here is derived from an EMBL/GenBank/DDBJ whole genome shotgun (WGS) entry which is preliminary data.</text>
</comment>
<dbReference type="PROSITE" id="PS00194">
    <property type="entry name" value="THIOREDOXIN_1"/>
    <property type="match status" value="1"/>
</dbReference>
<dbReference type="InterPro" id="IPR036249">
    <property type="entry name" value="Thioredoxin-like_sf"/>
</dbReference>
<dbReference type="PROSITE" id="PS51352">
    <property type="entry name" value="THIOREDOXIN_2"/>
    <property type="match status" value="1"/>
</dbReference>
<dbReference type="Gene3D" id="3.40.30.10">
    <property type="entry name" value="Glutaredoxin"/>
    <property type="match status" value="1"/>
</dbReference>
<name>A0ABR1ZPT4_9ROSI</name>
<dbReference type="InterPro" id="IPR013766">
    <property type="entry name" value="Thioredoxin_domain"/>
</dbReference>
<dbReference type="Proteomes" id="UP001396334">
    <property type="component" value="Unassembled WGS sequence"/>
</dbReference>
<keyword evidence="2" id="KW-1185">Reference proteome</keyword>
<sequence>MRGQSILRSFLLREAYKVRFISSSSSRIPLTQGNLISASEKNPSIPKTPFSVWTPRNPNLCRHFSDSYPDFFKPSFLETEPVTVPENVVPVKTEEEFNAAVTKIEGESVPAVLYFTATWCAPCRFIGPVMDELARRTPEVTIYKIDIDEESLAGKLKELNVTSVPTIRYFKEGKKEEEVVGADATRIVHTMKRLYNMMDPKPEEDSKEEVKVSPEEEIDDNLMIDELIPLLKQAKKGNQGP</sequence>
<dbReference type="InterPro" id="IPR017937">
    <property type="entry name" value="Thioredoxin_CS"/>
</dbReference>
<reference evidence="1 2" key="1">
    <citation type="journal article" date="2024" name="G3 (Bethesda)">
        <title>Genome assembly of Hibiscus sabdariffa L. provides insights into metabolisms of medicinal natural products.</title>
        <authorList>
            <person name="Kim T."/>
        </authorList>
    </citation>
    <scope>NUCLEOTIDE SEQUENCE [LARGE SCALE GENOMIC DNA]</scope>
    <source>
        <strain evidence="1">TK-2024</strain>
        <tissue evidence="1">Old leaves</tissue>
    </source>
</reference>
<evidence type="ECO:0000313" key="1">
    <source>
        <dbReference type="EMBL" id="KAK8482577.1"/>
    </source>
</evidence>
<proteinExistence type="predicted"/>
<protein>
    <submittedName>
        <fullName evidence="1">Uncharacterized protein</fullName>
    </submittedName>
</protein>
<accession>A0ABR1ZPT4</accession>
<dbReference type="PANTHER" id="PTHR46115">
    <property type="entry name" value="THIOREDOXIN-LIKE PROTEIN 1"/>
    <property type="match status" value="1"/>
</dbReference>
<dbReference type="CDD" id="cd02947">
    <property type="entry name" value="TRX_family"/>
    <property type="match status" value="1"/>
</dbReference>
<dbReference type="Pfam" id="PF00085">
    <property type="entry name" value="Thioredoxin"/>
    <property type="match status" value="1"/>
</dbReference>